<proteinExistence type="predicted"/>
<reference evidence="1 2" key="1">
    <citation type="submission" date="2016-01" db="EMBL/GenBank/DDBJ databases">
        <authorList>
            <person name="Oliw E.H."/>
        </authorList>
    </citation>
    <scope>NUCLEOTIDE SEQUENCE [LARGE SCALE GENOMIC DNA]</scope>
    <source>
        <strain evidence="1 2">MJR7757A</strain>
    </source>
</reference>
<name>A0A133MSQ8_CLOPF</name>
<gene>
    <name evidence="1" type="ORF">HMPREF3222_02740</name>
</gene>
<comment type="caution">
    <text evidence="1">The sequence shown here is derived from an EMBL/GenBank/DDBJ whole genome shotgun (WGS) entry which is preliminary data.</text>
</comment>
<evidence type="ECO:0000313" key="1">
    <source>
        <dbReference type="EMBL" id="KXA07080.1"/>
    </source>
</evidence>
<organism evidence="1 2">
    <name type="scientific">Clostridium perfringens</name>
    <dbReference type="NCBI Taxonomy" id="1502"/>
    <lineage>
        <taxon>Bacteria</taxon>
        <taxon>Bacillati</taxon>
        <taxon>Bacillota</taxon>
        <taxon>Clostridia</taxon>
        <taxon>Eubacteriales</taxon>
        <taxon>Clostridiaceae</taxon>
        <taxon>Clostridium</taxon>
    </lineage>
</organism>
<dbReference type="EMBL" id="LRPU01000176">
    <property type="protein sequence ID" value="KXA07080.1"/>
    <property type="molecule type" value="Genomic_DNA"/>
</dbReference>
<dbReference type="Proteomes" id="UP000070646">
    <property type="component" value="Unassembled WGS sequence"/>
</dbReference>
<dbReference type="AlphaFoldDB" id="A0A133MSQ8"/>
<protein>
    <submittedName>
        <fullName evidence="1">Uncharacterized protein</fullName>
    </submittedName>
</protein>
<accession>A0A133MSQ8</accession>
<evidence type="ECO:0000313" key="2">
    <source>
        <dbReference type="Proteomes" id="UP000070646"/>
    </source>
</evidence>
<dbReference type="PATRIC" id="fig|1502.174.peg.2764"/>
<sequence>MGGFIMKYKCIKSFFVDKVDDEGFWEEQSIEIKENSVWEADESNFRCIGADIRLIEDVEGHFNWLEITKERLENNFELIQ</sequence>